<dbReference type="Gene3D" id="2.130.10.10">
    <property type="entry name" value="YVTN repeat-like/Quinoprotein amine dehydrogenase"/>
    <property type="match status" value="1"/>
</dbReference>
<name>A0ABW5X180_9FLAO</name>
<dbReference type="Proteomes" id="UP001597438">
    <property type="component" value="Unassembled WGS sequence"/>
</dbReference>
<dbReference type="EMBL" id="JBHUOJ010000010">
    <property type="protein sequence ID" value="MFD2832831.1"/>
    <property type="molecule type" value="Genomic_DNA"/>
</dbReference>
<evidence type="ECO:0000256" key="2">
    <source>
        <dbReference type="SAM" id="Phobius"/>
    </source>
</evidence>
<gene>
    <name evidence="4" type="ORF">ACFSYS_05980</name>
</gene>
<feature type="coiled-coil region" evidence="1">
    <location>
        <begin position="755"/>
        <end position="782"/>
    </location>
</feature>
<dbReference type="SMART" id="SM00421">
    <property type="entry name" value="HTH_LUXR"/>
    <property type="match status" value="1"/>
</dbReference>
<feature type="domain" description="HTH luxR-type" evidence="3">
    <location>
        <begin position="854"/>
        <end position="911"/>
    </location>
</feature>
<dbReference type="Pfam" id="PF00196">
    <property type="entry name" value="GerE"/>
    <property type="match status" value="1"/>
</dbReference>
<evidence type="ECO:0000259" key="3">
    <source>
        <dbReference type="SMART" id="SM00421"/>
    </source>
</evidence>
<reference evidence="5" key="1">
    <citation type="journal article" date="2019" name="Int. J. Syst. Evol. Microbiol.">
        <title>The Global Catalogue of Microorganisms (GCM) 10K type strain sequencing project: providing services to taxonomists for standard genome sequencing and annotation.</title>
        <authorList>
            <consortium name="The Broad Institute Genomics Platform"/>
            <consortium name="The Broad Institute Genome Sequencing Center for Infectious Disease"/>
            <person name="Wu L."/>
            <person name="Ma J."/>
        </authorList>
    </citation>
    <scope>NUCLEOTIDE SEQUENCE [LARGE SCALE GENOMIC DNA]</scope>
    <source>
        <strain evidence="5">KCTC 52925</strain>
    </source>
</reference>
<evidence type="ECO:0000256" key="1">
    <source>
        <dbReference type="SAM" id="Coils"/>
    </source>
</evidence>
<dbReference type="SUPFAM" id="SSF46894">
    <property type="entry name" value="C-terminal effector domain of the bipartite response regulators"/>
    <property type="match status" value="1"/>
</dbReference>
<dbReference type="InterPro" id="IPR016032">
    <property type="entry name" value="Sig_transdc_resp-reg_C-effctor"/>
</dbReference>
<proteinExistence type="predicted"/>
<dbReference type="InterPro" id="IPR015943">
    <property type="entry name" value="WD40/YVTN_repeat-like_dom_sf"/>
</dbReference>
<organism evidence="4 5">
    <name type="scientific">Christiangramia antarctica</name>
    <dbReference type="NCBI Taxonomy" id="2058158"/>
    <lineage>
        <taxon>Bacteria</taxon>
        <taxon>Pseudomonadati</taxon>
        <taxon>Bacteroidota</taxon>
        <taxon>Flavobacteriia</taxon>
        <taxon>Flavobacteriales</taxon>
        <taxon>Flavobacteriaceae</taxon>
        <taxon>Christiangramia</taxon>
    </lineage>
</organism>
<sequence length="915" mass="106505">MHKNIFTQFIASLVLYSLISISGYAQEFVPPIQNFSPAVYNGATQNWDITQADNGFIYSANNQGLLIFDGLSWQLKSLKGNAIIRSVYAFQNKIFTGSFKEFGFWEEDEWGIFNYTSLQSLMADLELRSEEFWEITSIGEIIYFRSFGAIYKYDGKSIARLENSVTTAFERYNDRLLVAGRRDGLYYLNDDGSREALPGNFSILEERNIIDVIEWNDQLVLGTKDRIYLYEAGRIREFPNPELNVLISRFELNHILIISNDELIFGTVKNGVIYYNFKTGKINNYARTSGLQNNTVLGLTYGNGKLWLALDRGIDVIDLKAPLEFYTDDSGELGAVYDVIDFEGNTYIGSNTGIYSFKNGQLSGLNEGKGHTWNLEIINNQLYVNHNTGIFKIKDQELIPIEIRTGSYHIERVPGSSNLLMISHYTGLSVYNSETKEIKEITSITFPIKDFVFENPNKIWAAHPYEGFFEIEFDNDLNVTRLVKEEPLIEGQLNYKPEVYKINNQVIVFISGQWFMYNSFQDKFEKFEEFEKYTNERLIDANNSEYYFVNEEDNSLKIVREGNEIIISDNEFDERLVKSNENIVKANDSTLYVTLNDGFARVDLYRLEQNLKENKISKPVLRTISDNSNYYRRSNNSQITYKDSRNLNLKVGLPFNEKEELTYLLSGEDSISGVVKGGLIELRNLDYGDYSLNVKSSKSETPYKIWSFSILPPWYLSNWMKFLYALIFILGLALIFYFNKIKLKKHQKHLELKFEQEHKERLEKLEKERLMHEIDVKRKELANTTMMAAKKNEVLMEIHNELNKDKVKFSNQFRLKHIMTKINRAVKNKDEWKVFETNFNEVHEDFFKAILEKYPNLTSKDLKLSSYLKMNLSSKEIAPLMGISVRGVEVHRYRLRKKMGLDSKINLTKFLIKNF</sequence>
<evidence type="ECO:0000313" key="4">
    <source>
        <dbReference type="EMBL" id="MFD2832831.1"/>
    </source>
</evidence>
<dbReference type="RefSeq" id="WP_251742153.1">
    <property type="nucleotide sequence ID" value="NZ_JBHUOJ010000010.1"/>
</dbReference>
<keyword evidence="1" id="KW-0175">Coiled coil</keyword>
<keyword evidence="2" id="KW-1133">Transmembrane helix</keyword>
<dbReference type="InterPro" id="IPR036388">
    <property type="entry name" value="WH-like_DNA-bd_sf"/>
</dbReference>
<protein>
    <submittedName>
        <fullName evidence="4">LuxR C-terminal-related transcriptional regulator</fullName>
    </submittedName>
</protein>
<keyword evidence="2" id="KW-0812">Transmembrane</keyword>
<feature type="transmembrane region" description="Helical" evidence="2">
    <location>
        <begin position="719"/>
        <end position="738"/>
    </location>
</feature>
<dbReference type="SUPFAM" id="SSF50998">
    <property type="entry name" value="Quinoprotein alcohol dehydrogenase-like"/>
    <property type="match status" value="1"/>
</dbReference>
<dbReference type="InterPro" id="IPR000792">
    <property type="entry name" value="Tscrpt_reg_LuxR_C"/>
</dbReference>
<accession>A0ABW5X180</accession>
<keyword evidence="2" id="KW-0472">Membrane</keyword>
<comment type="caution">
    <text evidence="4">The sequence shown here is derived from an EMBL/GenBank/DDBJ whole genome shotgun (WGS) entry which is preliminary data.</text>
</comment>
<dbReference type="Gene3D" id="1.10.10.10">
    <property type="entry name" value="Winged helix-like DNA-binding domain superfamily/Winged helix DNA-binding domain"/>
    <property type="match status" value="1"/>
</dbReference>
<keyword evidence="5" id="KW-1185">Reference proteome</keyword>
<dbReference type="InterPro" id="IPR011047">
    <property type="entry name" value="Quinoprotein_ADH-like_sf"/>
</dbReference>
<evidence type="ECO:0000313" key="5">
    <source>
        <dbReference type="Proteomes" id="UP001597438"/>
    </source>
</evidence>